<keyword evidence="4 8" id="KW-0812">Transmembrane</keyword>
<organism evidence="10 11">
    <name type="scientific">Thiohalorhabdus denitrificans</name>
    <dbReference type="NCBI Taxonomy" id="381306"/>
    <lineage>
        <taxon>Bacteria</taxon>
        <taxon>Pseudomonadati</taxon>
        <taxon>Pseudomonadota</taxon>
        <taxon>Gammaproteobacteria</taxon>
        <taxon>Thiohalorhabdales</taxon>
        <taxon>Thiohalorhabdaceae</taxon>
        <taxon>Thiohalorhabdus</taxon>
    </lineage>
</organism>
<keyword evidence="6 8" id="KW-1133">Transmembrane helix</keyword>
<dbReference type="GO" id="GO:0006508">
    <property type="term" value="P:proteolysis"/>
    <property type="evidence" value="ECO:0007669"/>
    <property type="project" value="UniProtKB-KW"/>
</dbReference>
<evidence type="ECO:0000256" key="1">
    <source>
        <dbReference type="ARBA" id="ARBA00004651"/>
    </source>
</evidence>
<feature type="transmembrane region" description="Helical" evidence="8">
    <location>
        <begin position="83"/>
        <end position="101"/>
    </location>
</feature>
<dbReference type="NCBIfam" id="TIGR04178">
    <property type="entry name" value="exo_archaeo"/>
    <property type="match status" value="1"/>
</dbReference>
<name>A0A0P9GJ03_9GAMM</name>
<keyword evidence="3" id="KW-0645">Protease</keyword>
<dbReference type="AlphaFoldDB" id="A0A0P9GJ03"/>
<evidence type="ECO:0000256" key="4">
    <source>
        <dbReference type="ARBA" id="ARBA00022692"/>
    </source>
</evidence>
<evidence type="ECO:0000256" key="7">
    <source>
        <dbReference type="ARBA" id="ARBA00023136"/>
    </source>
</evidence>
<dbReference type="Pfam" id="PF11984">
    <property type="entry name" value="DUF3485"/>
    <property type="match status" value="1"/>
</dbReference>
<dbReference type="Pfam" id="PF09721">
    <property type="entry name" value="Exosortase_EpsH"/>
    <property type="match status" value="1"/>
</dbReference>
<dbReference type="RefSeq" id="WP_074471311.1">
    <property type="nucleotide sequence ID" value="NZ_FMUN01000003.1"/>
</dbReference>
<keyword evidence="11" id="KW-1185">Reference proteome</keyword>
<evidence type="ECO:0000256" key="2">
    <source>
        <dbReference type="ARBA" id="ARBA00022475"/>
    </source>
</evidence>
<dbReference type="STRING" id="381306.AN478_07530"/>
<feature type="domain" description="Methanolan biosynthesis EpsI" evidence="9">
    <location>
        <begin position="315"/>
        <end position="506"/>
    </location>
</feature>
<keyword evidence="5" id="KW-0378">Hydrolase</keyword>
<dbReference type="InterPro" id="IPR026392">
    <property type="entry name" value="Exo/Archaeosortase_dom"/>
</dbReference>
<evidence type="ECO:0000259" key="9">
    <source>
        <dbReference type="Pfam" id="PF11984"/>
    </source>
</evidence>
<dbReference type="PATRIC" id="fig|381306.5.peg.145"/>
<feature type="transmembrane region" description="Helical" evidence="8">
    <location>
        <begin position="304"/>
        <end position="329"/>
    </location>
</feature>
<feature type="transmembrane region" description="Helical" evidence="8">
    <location>
        <begin position="262"/>
        <end position="283"/>
    </location>
</feature>
<evidence type="ECO:0000256" key="3">
    <source>
        <dbReference type="ARBA" id="ARBA00022670"/>
    </source>
</evidence>
<dbReference type="OrthoDB" id="9797363at2"/>
<dbReference type="NCBIfam" id="TIGR02914">
    <property type="entry name" value="EpsI_fam"/>
    <property type="match status" value="1"/>
</dbReference>
<dbReference type="NCBIfam" id="TIGR02602">
    <property type="entry name" value="8TM_EpsH"/>
    <property type="match status" value="1"/>
</dbReference>
<dbReference type="EMBL" id="FMUN01000003">
    <property type="protein sequence ID" value="SCY12356.1"/>
    <property type="molecule type" value="Genomic_DNA"/>
</dbReference>
<comment type="subcellular location">
    <subcellularLocation>
        <location evidence="1">Cell membrane</location>
        <topology evidence="1">Multi-pass membrane protein</topology>
    </subcellularLocation>
</comment>
<dbReference type="InterPro" id="IPR013426">
    <property type="entry name" value="EpsH-like"/>
</dbReference>
<feature type="transmembrane region" description="Helical" evidence="8">
    <location>
        <begin position="55"/>
        <end position="71"/>
    </location>
</feature>
<feature type="transmembrane region" description="Helical" evidence="8">
    <location>
        <begin position="107"/>
        <end position="128"/>
    </location>
</feature>
<evidence type="ECO:0000256" key="6">
    <source>
        <dbReference type="ARBA" id="ARBA00022989"/>
    </source>
</evidence>
<feature type="transmembrane region" description="Helical" evidence="8">
    <location>
        <begin position="24"/>
        <end position="49"/>
    </location>
</feature>
<dbReference type="NCBIfam" id="TIGR03109">
    <property type="entry name" value="exosort_XrtA"/>
    <property type="match status" value="1"/>
</dbReference>
<dbReference type="InterPro" id="IPR014263">
    <property type="entry name" value="Methanolan_biosynth_EpsI"/>
</dbReference>
<evidence type="ECO:0000256" key="8">
    <source>
        <dbReference type="SAM" id="Phobius"/>
    </source>
</evidence>
<dbReference type="InterPro" id="IPR017540">
    <property type="entry name" value="Exosortase-1"/>
</dbReference>
<dbReference type="Proteomes" id="UP000183104">
    <property type="component" value="Unassembled WGS sequence"/>
</dbReference>
<dbReference type="InterPro" id="IPR019127">
    <property type="entry name" value="Exosortase"/>
</dbReference>
<reference evidence="11" key="1">
    <citation type="submission" date="2016-10" db="EMBL/GenBank/DDBJ databases">
        <authorList>
            <person name="Varghese N."/>
        </authorList>
    </citation>
    <scope>NUCLEOTIDE SEQUENCE [LARGE SCALE GENOMIC DNA]</scope>
    <source>
        <strain evidence="11">HL 19</strain>
    </source>
</reference>
<feature type="transmembrane region" description="Helical" evidence="8">
    <location>
        <begin position="197"/>
        <end position="215"/>
    </location>
</feature>
<feature type="transmembrane region" description="Helical" evidence="8">
    <location>
        <begin position="135"/>
        <end position="155"/>
    </location>
</feature>
<proteinExistence type="predicted"/>
<evidence type="ECO:0000313" key="10">
    <source>
        <dbReference type="EMBL" id="SCY12356.1"/>
    </source>
</evidence>
<protein>
    <submittedName>
        <fullName evidence="10">Exosortase A</fullName>
    </submittedName>
</protein>
<evidence type="ECO:0000313" key="11">
    <source>
        <dbReference type="Proteomes" id="UP000183104"/>
    </source>
</evidence>
<sequence>MRVPAPEGIQAVAGPGSRAEMRPLLLALLLLAGLVGLYHETALSMAAIWWRSETYAHGMLVLPVSAYFLWRRRRALAGLPLEPDLRGMLALALLAVTWLVARQADVLFLQHLTFVAMVPAGLWALLGLPFLRTAAFPLGFLLFAVPLGEGLVPILQGFTADFSVAGLQLSGVPVYREGHYLSIPEGRFEVAEACSGIRYLIASLAIGTLFAYLNYRSLWRRLAFVAAAAAVPVVANGLRAYGIVMLARWSDMTLATGVDHLIYGWVFFGVVMVLLFWVGGLWRDAESGVPEAPKGEAPEGGGRGTVTLALSGLVVLAVAGAAPAGAGWLERSGTPIKATSLDLPAAEDPWSGPFPVDDGWRPAFRGADRTLRRVYRSPEGSVQVLLIHYYDQRQGEELIASGNHLYDGKRWLRSGEGRTRLDLPGKGGELGVRELRLRGPEDRRLVWQWFDVGGHITARSVMGKVWMAWERVRGGRPDATLIAVAADYAGDPGEARKRVTGFLAKHPELTREGRVVRILSEGGR</sequence>
<gene>
    <name evidence="10" type="ORF">SAMN05661077_1272</name>
</gene>
<dbReference type="GO" id="GO:0005886">
    <property type="term" value="C:plasma membrane"/>
    <property type="evidence" value="ECO:0007669"/>
    <property type="project" value="UniProtKB-SubCell"/>
</dbReference>
<evidence type="ECO:0000256" key="5">
    <source>
        <dbReference type="ARBA" id="ARBA00022801"/>
    </source>
</evidence>
<keyword evidence="7 8" id="KW-0472">Membrane</keyword>
<accession>A0A0P9GJ03</accession>
<keyword evidence="2" id="KW-1003">Cell membrane</keyword>
<feature type="transmembrane region" description="Helical" evidence="8">
    <location>
        <begin position="222"/>
        <end position="242"/>
    </location>
</feature>
<dbReference type="GO" id="GO:0008233">
    <property type="term" value="F:peptidase activity"/>
    <property type="evidence" value="ECO:0007669"/>
    <property type="project" value="UniProtKB-KW"/>
</dbReference>